<gene>
    <name evidence="2" type="ORF">HND93_35490</name>
</gene>
<evidence type="ECO:0000313" key="2">
    <source>
        <dbReference type="EMBL" id="NYZ25037.1"/>
    </source>
</evidence>
<keyword evidence="3" id="KW-1185">Reference proteome</keyword>
<evidence type="ECO:0000313" key="3">
    <source>
        <dbReference type="Proteomes" id="UP000584642"/>
    </source>
</evidence>
<dbReference type="RefSeq" id="WP_180286808.1">
    <property type="nucleotide sequence ID" value="NZ_JABFDB010000051.1"/>
</dbReference>
<comment type="caution">
    <text evidence="2">The sequence shown here is derived from an EMBL/GenBank/DDBJ whole genome shotgun (WGS) entry which is preliminary data.</text>
</comment>
<dbReference type="EMBL" id="JABFDB010000051">
    <property type="protein sequence ID" value="NYZ25037.1"/>
    <property type="molecule type" value="Genomic_DNA"/>
</dbReference>
<protein>
    <submittedName>
        <fullName evidence="2">Uncharacterized protein</fullName>
    </submittedName>
</protein>
<sequence length="176" mass="19301">MALAGYPAAWALHGALATVLDSLDRAAAVESWRRAARLDPLNAAVRLRLAERLALRVAGTLWEPELDAGSRDPWLDHLGALVNSRVALHFELPDWLLPVPGLVNVNLSMTEFDRVPPAWVERARWHDLLVLPTESASARSAATRRRPSWTPRHPTWRCPTGVPSPRSGCGCSTSPA</sequence>
<name>A0ABX2TL17_9PROT</name>
<feature type="region of interest" description="Disordered" evidence="1">
    <location>
        <begin position="139"/>
        <end position="176"/>
    </location>
</feature>
<reference evidence="2 3" key="1">
    <citation type="submission" date="2020-05" db="EMBL/GenBank/DDBJ databases">
        <title>Azospirillum oleiclasticum sp. nov, a nitrogen-fixing and heavy crude oil-emulsifying bacterium isolated from the crude oil of Yumen Oilfield.</title>
        <authorList>
            <person name="Wu D."/>
            <person name="Cai M."/>
            <person name="Zhang X."/>
        </authorList>
    </citation>
    <scope>NUCLEOTIDE SEQUENCE [LARGE SCALE GENOMIC DNA]</scope>
    <source>
        <strain evidence="2 3">ROY-1-1-2</strain>
    </source>
</reference>
<accession>A0ABX2TL17</accession>
<organism evidence="2 3">
    <name type="scientific">Azospirillum oleiclasticum</name>
    <dbReference type="NCBI Taxonomy" id="2735135"/>
    <lineage>
        <taxon>Bacteria</taxon>
        <taxon>Pseudomonadati</taxon>
        <taxon>Pseudomonadota</taxon>
        <taxon>Alphaproteobacteria</taxon>
        <taxon>Rhodospirillales</taxon>
        <taxon>Azospirillaceae</taxon>
        <taxon>Azospirillum</taxon>
    </lineage>
</organism>
<evidence type="ECO:0000256" key="1">
    <source>
        <dbReference type="SAM" id="MobiDB-lite"/>
    </source>
</evidence>
<proteinExistence type="predicted"/>
<dbReference type="Proteomes" id="UP000584642">
    <property type="component" value="Unassembled WGS sequence"/>
</dbReference>